<keyword evidence="3" id="KW-0812">Transmembrane</keyword>
<proteinExistence type="inferred from homology"/>
<dbReference type="PANTHER" id="PTHR11567">
    <property type="entry name" value="ACID PHOSPHATASE-RELATED"/>
    <property type="match status" value="1"/>
</dbReference>
<gene>
    <name evidence="5" type="ORF">D9Q98_005951</name>
</gene>
<dbReference type="GO" id="GO:0016791">
    <property type="term" value="F:phosphatase activity"/>
    <property type="evidence" value="ECO:0007669"/>
    <property type="project" value="TreeGrafter"/>
</dbReference>
<comment type="caution">
    <text evidence="5">The sequence shown here is derived from an EMBL/GenBank/DDBJ whole genome shotgun (WGS) entry which is preliminary data.</text>
</comment>
<evidence type="ECO:0000256" key="1">
    <source>
        <dbReference type="ARBA" id="ARBA00005375"/>
    </source>
</evidence>
<reference evidence="5" key="1">
    <citation type="journal article" date="2019" name="Plant J.">
        <title>Chlorella vulgaris genome assembly and annotation reveals the molecular basis for metabolic acclimation to high light conditions.</title>
        <authorList>
            <person name="Cecchin M."/>
            <person name="Marcolungo L."/>
            <person name="Rossato M."/>
            <person name="Girolomoni L."/>
            <person name="Cosentino E."/>
            <person name="Cuine S."/>
            <person name="Li-Beisson Y."/>
            <person name="Delledonne M."/>
            <person name="Ballottari M."/>
        </authorList>
    </citation>
    <scope>NUCLEOTIDE SEQUENCE</scope>
    <source>
        <strain evidence="5">211/11P</strain>
    </source>
</reference>
<sequence>MPCRKTTLAILLLGLAGAAQAELLLVYSVQRHGARNVLNKTATLKETDANGGPTLLPQGQRQAYDAGLSFRDRYLNSSACANGLSCLDASLVDSEPEYGVVGSADGIFNNFNTLIRSSSLDRAIMTARSFLDAVFPPINQPTDTTYLPDRQQVVPVYSQAADGDAIIRGYTACPAYDNRLLEWYASPEFQEKEMESQAFRDAVATQAATIDVKLNTSLTEWWNVFDGFNVYRTYNLGNEMPPVDNETFAEMQELAYWLETSKMRSNLTGNLLGGALLADLLEFLDKAVTVISANVLPNIYYKLVHLSGHYNTQLGVLGALEIDQDPAAADVTWFSKIPSLAALMAFELHGDASGDQSPQDLAVRLVMQDGPEADYVTIPLPCASPGDSAEVLAGAGSCSFDSFRALAAPKALNTLDDWCDACENDSWTACQLLAATRALNTSTDAAGTESGSSDDSGTGLSSGAVAGIAVGCALAGAVLAVLATTMYGRRARAKMAHDQLMSVHGSLPSTV</sequence>
<dbReference type="SUPFAM" id="SSF53254">
    <property type="entry name" value="Phosphoglycerate mutase-like"/>
    <property type="match status" value="1"/>
</dbReference>
<dbReference type="InterPro" id="IPR029033">
    <property type="entry name" value="His_PPase_superfam"/>
</dbReference>
<accession>A0A9D4TWU2</accession>
<dbReference type="Proteomes" id="UP001055712">
    <property type="component" value="Unassembled WGS sequence"/>
</dbReference>
<keyword evidence="3" id="KW-0472">Membrane</keyword>
<dbReference type="AlphaFoldDB" id="A0A9D4TWU2"/>
<keyword evidence="6" id="KW-1185">Reference proteome</keyword>
<evidence type="ECO:0000313" key="5">
    <source>
        <dbReference type="EMBL" id="KAI3436534.1"/>
    </source>
</evidence>
<dbReference type="InterPro" id="IPR050645">
    <property type="entry name" value="Histidine_acid_phosphatase"/>
</dbReference>
<protein>
    <recommendedName>
        <fullName evidence="7">Acid phosphatase</fullName>
    </recommendedName>
</protein>
<dbReference type="InterPro" id="IPR000560">
    <property type="entry name" value="His_Pase_clade-2"/>
</dbReference>
<feature type="chain" id="PRO_5038515288" description="Acid phosphatase" evidence="4">
    <location>
        <begin position="22"/>
        <end position="511"/>
    </location>
</feature>
<feature type="signal peptide" evidence="4">
    <location>
        <begin position="1"/>
        <end position="21"/>
    </location>
</feature>
<evidence type="ECO:0000313" key="6">
    <source>
        <dbReference type="Proteomes" id="UP001055712"/>
    </source>
</evidence>
<keyword evidence="2" id="KW-0378">Hydrolase</keyword>
<organism evidence="5 6">
    <name type="scientific">Chlorella vulgaris</name>
    <name type="common">Green alga</name>
    <dbReference type="NCBI Taxonomy" id="3077"/>
    <lineage>
        <taxon>Eukaryota</taxon>
        <taxon>Viridiplantae</taxon>
        <taxon>Chlorophyta</taxon>
        <taxon>core chlorophytes</taxon>
        <taxon>Trebouxiophyceae</taxon>
        <taxon>Chlorellales</taxon>
        <taxon>Chlorellaceae</taxon>
        <taxon>Chlorella clade</taxon>
        <taxon>Chlorella</taxon>
    </lineage>
</organism>
<comment type="similarity">
    <text evidence="1">Belongs to the histidine acid phosphatase family.</text>
</comment>
<keyword evidence="3" id="KW-1133">Transmembrane helix</keyword>
<name>A0A9D4TWU2_CHLVU</name>
<evidence type="ECO:0000256" key="2">
    <source>
        <dbReference type="ARBA" id="ARBA00022801"/>
    </source>
</evidence>
<evidence type="ECO:0000256" key="3">
    <source>
        <dbReference type="SAM" id="Phobius"/>
    </source>
</evidence>
<dbReference type="PANTHER" id="PTHR11567:SF110">
    <property type="entry name" value="2-PHOSPHOXYLOSE PHOSPHATASE 1"/>
    <property type="match status" value="1"/>
</dbReference>
<dbReference type="OrthoDB" id="258392at2759"/>
<feature type="transmembrane region" description="Helical" evidence="3">
    <location>
        <begin position="464"/>
        <end position="487"/>
    </location>
</feature>
<keyword evidence="4" id="KW-0732">Signal</keyword>
<dbReference type="Pfam" id="PF00328">
    <property type="entry name" value="His_Phos_2"/>
    <property type="match status" value="1"/>
</dbReference>
<reference evidence="5" key="2">
    <citation type="submission" date="2020-11" db="EMBL/GenBank/DDBJ databases">
        <authorList>
            <person name="Cecchin M."/>
            <person name="Marcolungo L."/>
            <person name="Rossato M."/>
            <person name="Girolomoni L."/>
            <person name="Cosentino E."/>
            <person name="Cuine S."/>
            <person name="Li-Beisson Y."/>
            <person name="Delledonne M."/>
            <person name="Ballottari M."/>
        </authorList>
    </citation>
    <scope>NUCLEOTIDE SEQUENCE</scope>
    <source>
        <strain evidence="5">211/11P</strain>
        <tissue evidence="5">Whole cell</tissue>
    </source>
</reference>
<evidence type="ECO:0008006" key="7">
    <source>
        <dbReference type="Google" id="ProtNLM"/>
    </source>
</evidence>
<evidence type="ECO:0000256" key="4">
    <source>
        <dbReference type="SAM" id="SignalP"/>
    </source>
</evidence>
<dbReference type="EMBL" id="SIDB01000002">
    <property type="protein sequence ID" value="KAI3436534.1"/>
    <property type="molecule type" value="Genomic_DNA"/>
</dbReference>
<dbReference type="Gene3D" id="3.40.50.1240">
    <property type="entry name" value="Phosphoglycerate mutase-like"/>
    <property type="match status" value="1"/>
</dbReference>